<evidence type="ECO:0000313" key="11">
    <source>
        <dbReference type="Proteomes" id="UP000655588"/>
    </source>
</evidence>
<dbReference type="Pfam" id="PF01039">
    <property type="entry name" value="Carboxyl_trans"/>
    <property type="match status" value="2"/>
</dbReference>
<dbReference type="InterPro" id="IPR034733">
    <property type="entry name" value="AcCoA_carboxyl_beta"/>
</dbReference>
<comment type="similarity">
    <text evidence="1">Belongs to the AccD/PCCB family.</text>
</comment>
<dbReference type="InterPro" id="IPR029045">
    <property type="entry name" value="ClpP/crotonase-like_dom_sf"/>
</dbReference>
<dbReference type="PANTHER" id="PTHR22855">
    <property type="entry name" value="ACETYL, PROPIONYL, PYRUVATE, AND GLUTACONYL CARBOXYLASE-RELATED"/>
    <property type="match status" value="1"/>
</dbReference>
<dbReference type="PROSITE" id="PS50989">
    <property type="entry name" value="COA_CT_CTER"/>
    <property type="match status" value="1"/>
</dbReference>
<comment type="caution">
    <text evidence="10">The sequence shown here is derived from an EMBL/GenBank/DDBJ whole genome shotgun (WGS) entry which is preliminary data.</text>
</comment>
<protein>
    <recommendedName>
        <fullName evidence="3">methylcrotonoyl-CoA carboxylase</fullName>
        <ecNumber evidence="3">6.4.1.4</ecNumber>
    </recommendedName>
    <alternativeName>
        <fullName evidence="6">3-methylcrotonyl-CoA carboxylase 2</fullName>
    </alternativeName>
    <alternativeName>
        <fullName evidence="4">3-methylcrotonyl-CoA carboxylase non-biotin-containing subunit</fullName>
    </alternativeName>
    <alternativeName>
        <fullName evidence="5">3-methylcrotonyl-CoA:carbon dioxide ligase subunit beta</fullName>
    </alternativeName>
</protein>
<dbReference type="Proteomes" id="UP000655588">
    <property type="component" value="Unassembled WGS sequence"/>
</dbReference>
<dbReference type="PROSITE" id="PS50980">
    <property type="entry name" value="COA_CT_NTER"/>
    <property type="match status" value="1"/>
</dbReference>
<accession>A0A833RJC0</accession>
<gene>
    <name evidence="10" type="ORF">E2986_00805</name>
</gene>
<evidence type="ECO:0000256" key="7">
    <source>
        <dbReference type="ARBA" id="ARBA00052347"/>
    </source>
</evidence>
<dbReference type="UniPathway" id="UPA00363">
    <property type="reaction ID" value="UER00861"/>
</dbReference>
<dbReference type="EMBL" id="WNWW01000447">
    <property type="protein sequence ID" value="KAF3424719.1"/>
    <property type="molecule type" value="Genomic_DNA"/>
</dbReference>
<dbReference type="AlphaFoldDB" id="A0A833RJC0"/>
<dbReference type="FunFam" id="3.90.226.10:FF:000007">
    <property type="entry name" value="Methylcrotonoyl-CoA carboxylase subunit beta"/>
    <property type="match status" value="1"/>
</dbReference>
<evidence type="ECO:0000313" key="10">
    <source>
        <dbReference type="EMBL" id="KAF3424719.1"/>
    </source>
</evidence>
<dbReference type="InterPro" id="IPR011763">
    <property type="entry name" value="COA_CT_C"/>
</dbReference>
<evidence type="ECO:0000256" key="5">
    <source>
        <dbReference type="ARBA" id="ARBA00031237"/>
    </source>
</evidence>
<organism evidence="10 11">
    <name type="scientific">Frieseomelitta varia</name>
    <dbReference type="NCBI Taxonomy" id="561572"/>
    <lineage>
        <taxon>Eukaryota</taxon>
        <taxon>Metazoa</taxon>
        <taxon>Ecdysozoa</taxon>
        <taxon>Arthropoda</taxon>
        <taxon>Hexapoda</taxon>
        <taxon>Insecta</taxon>
        <taxon>Pterygota</taxon>
        <taxon>Neoptera</taxon>
        <taxon>Endopterygota</taxon>
        <taxon>Hymenoptera</taxon>
        <taxon>Apocrita</taxon>
        <taxon>Aculeata</taxon>
        <taxon>Apoidea</taxon>
        <taxon>Anthophila</taxon>
        <taxon>Apidae</taxon>
        <taxon>Frieseomelitta</taxon>
    </lineage>
</organism>
<dbReference type="InterPro" id="IPR045190">
    <property type="entry name" value="MCCB/AccD1-like"/>
</dbReference>
<feature type="domain" description="CoA carboxyltransferase C-terminal" evidence="9">
    <location>
        <begin position="318"/>
        <end position="590"/>
    </location>
</feature>
<keyword evidence="11" id="KW-1185">Reference proteome</keyword>
<evidence type="ECO:0000259" key="8">
    <source>
        <dbReference type="PROSITE" id="PS50980"/>
    </source>
</evidence>
<dbReference type="SUPFAM" id="SSF52096">
    <property type="entry name" value="ClpP/crotonase"/>
    <property type="match status" value="2"/>
</dbReference>
<dbReference type="GO" id="GO:0005739">
    <property type="term" value="C:mitochondrion"/>
    <property type="evidence" value="ECO:0007669"/>
    <property type="project" value="TreeGrafter"/>
</dbReference>
<dbReference type="GO" id="GO:0006552">
    <property type="term" value="P:L-leucine catabolic process"/>
    <property type="evidence" value="ECO:0007669"/>
    <property type="project" value="UniProtKB-UniPathway"/>
</dbReference>
<dbReference type="GO" id="GO:1905202">
    <property type="term" value="C:methylcrotonoyl-CoA carboxylase complex"/>
    <property type="evidence" value="ECO:0007669"/>
    <property type="project" value="TreeGrafter"/>
</dbReference>
<evidence type="ECO:0000256" key="3">
    <source>
        <dbReference type="ARBA" id="ARBA00026116"/>
    </source>
</evidence>
<dbReference type="Gene3D" id="3.90.226.10">
    <property type="entry name" value="2-enoyl-CoA Hydratase, Chain A, domain 1"/>
    <property type="match status" value="2"/>
</dbReference>
<name>A0A833RJC0_9HYME</name>
<dbReference type="GO" id="GO:0004485">
    <property type="term" value="F:methylcrotonoyl-CoA carboxylase activity"/>
    <property type="evidence" value="ECO:0007669"/>
    <property type="project" value="UniProtKB-EC"/>
</dbReference>
<reference evidence="10" key="1">
    <citation type="submission" date="2019-11" db="EMBL/GenBank/DDBJ databases">
        <title>The nuclear and mitochondrial genomes of Frieseomelitta varia - a highly eusocial stingless bee (Meliponini) with a permanently sterile worker caste.</title>
        <authorList>
            <person name="Freitas F.C.P."/>
            <person name="Lourenco A.P."/>
            <person name="Nunes F.M.F."/>
            <person name="Paschoal A.R."/>
            <person name="Abreu F.C.P."/>
            <person name="Barbin F.O."/>
            <person name="Bataglia L."/>
            <person name="Cardoso-Junior C.A.M."/>
            <person name="Cervoni M.S."/>
            <person name="Silva S.R."/>
            <person name="Dalarmi F."/>
            <person name="Del Lama M.A."/>
            <person name="Depintor T.S."/>
            <person name="Ferreira K.M."/>
            <person name="Goria P.S."/>
            <person name="Jaskot M.C."/>
            <person name="Lago D.C."/>
            <person name="Luna-Lucena D."/>
            <person name="Moda L.M."/>
            <person name="Nascimento L."/>
            <person name="Pedrino M."/>
            <person name="Rabico F.O."/>
            <person name="Sanches F.C."/>
            <person name="Santos D.E."/>
            <person name="Santos C.G."/>
            <person name="Vieira J."/>
            <person name="Lopes T.F."/>
            <person name="Barchuk A.R."/>
            <person name="Hartfelder K."/>
            <person name="Simoes Z.L.P."/>
            <person name="Bitondi M.M.G."/>
            <person name="Pinheiro D.G."/>
        </authorList>
    </citation>
    <scope>NUCLEOTIDE SEQUENCE</scope>
    <source>
        <strain evidence="10">USP_RPSP 00005682</strain>
        <tissue evidence="10">Whole individual</tissue>
    </source>
</reference>
<dbReference type="InterPro" id="IPR011762">
    <property type="entry name" value="COA_CT_N"/>
</dbReference>
<evidence type="ECO:0000256" key="6">
    <source>
        <dbReference type="ARBA" id="ARBA00031404"/>
    </source>
</evidence>
<sequence>MMLRKGNLFVRHLRYITRMFHDEAITIGSEQETKSPEYQTNVELKRRYFQENYVQMKCLVDKLKKTVEKIVEGGEYKARERHVKKGKLLPRERINTLLDSTSPFLEFSQLAGFELYDNEEVPAGGIITGIGRVEGQVSNTECVIIANDPTVKGGTYYPITVKKQLRAQEIAEENHLPCIYLVDSGGANLSRQDEVFADKMYFGRTFYNQAIMSSNGIAQIAVVMGSCTAGGAYVPAMADENIIVGNQGTIFLAGPPLVKASTGEDVTAEDLGGAALHCRTSGVTDHYAVDDTHALYLARQVVKDLNRQRPMHVNVDKQVDIPLYSVDEIYGIVGTNLKRPYDVREVIARIVDGSRFREFKAQYGETLVTGFAKIYGYPVGIVANNGVLFSQSALKGTHFVQLCAQRKIPLIFLQNITGTCLIERNYFVPTTNRICHCETAGFMVGKDAEAGGIAKNGAKLVTAVACARVPKITVMIGGSYGAGNFGMCGRAYSPRFLYTWPNAKISVMGGEQAADVFAQITKQKHIRDGKQWTVEEEENLKRPIIEKFERQSSPYYASARLWDDGVINPVDTRVVLGLSLSAALNAPIPEKLSSIHDY</sequence>
<feature type="domain" description="CoA carboxyltransferase N-terminal" evidence="8">
    <location>
        <begin position="56"/>
        <end position="317"/>
    </location>
</feature>
<evidence type="ECO:0000256" key="4">
    <source>
        <dbReference type="ARBA" id="ARBA00031109"/>
    </source>
</evidence>
<evidence type="ECO:0000256" key="2">
    <source>
        <dbReference type="ARBA" id="ARBA00025711"/>
    </source>
</evidence>
<comment type="catalytic activity">
    <reaction evidence="7">
        <text>3-methylbut-2-enoyl-CoA + hydrogencarbonate + ATP = 3-methyl-(2E)-glutaconyl-CoA + ADP + phosphate + H(+)</text>
        <dbReference type="Rhea" id="RHEA:13589"/>
        <dbReference type="ChEBI" id="CHEBI:15378"/>
        <dbReference type="ChEBI" id="CHEBI:17544"/>
        <dbReference type="ChEBI" id="CHEBI:30616"/>
        <dbReference type="ChEBI" id="CHEBI:43474"/>
        <dbReference type="ChEBI" id="CHEBI:57344"/>
        <dbReference type="ChEBI" id="CHEBI:57346"/>
        <dbReference type="ChEBI" id="CHEBI:456216"/>
        <dbReference type="EC" id="6.4.1.4"/>
    </reaction>
</comment>
<proteinExistence type="inferred from homology"/>
<comment type="pathway">
    <text evidence="2">Amino-acid degradation; L-leucine degradation; (S)-3-hydroxy-3-methylglutaryl-CoA from 3-isovaleryl-CoA: step 2/3.</text>
</comment>
<dbReference type="PANTHER" id="PTHR22855:SF13">
    <property type="entry name" value="METHYLCROTONOYL-COA CARBOXYLASE BETA CHAIN, MITOCHONDRIAL"/>
    <property type="match status" value="1"/>
</dbReference>
<evidence type="ECO:0000256" key="1">
    <source>
        <dbReference type="ARBA" id="ARBA00006102"/>
    </source>
</evidence>
<dbReference type="EC" id="6.4.1.4" evidence="3"/>
<evidence type="ECO:0000259" key="9">
    <source>
        <dbReference type="PROSITE" id="PS50989"/>
    </source>
</evidence>